<keyword evidence="2" id="KW-1185">Reference proteome</keyword>
<evidence type="ECO:0000313" key="1">
    <source>
        <dbReference type="EMBL" id="GEB82675.1"/>
    </source>
</evidence>
<proteinExistence type="predicted"/>
<evidence type="ECO:0000313" key="2">
    <source>
        <dbReference type="Proteomes" id="UP000317617"/>
    </source>
</evidence>
<dbReference type="AlphaFoldDB" id="A0A4Y3TPD4"/>
<sequence length="64" mass="7320">MRWISTERATYVRRFNLATPDGQVQHYAGTIGPYRAVSASGTPRWRANWSNTFIYKDLSVTPTV</sequence>
<comment type="caution">
    <text evidence="1">The sequence shown here is derived from an EMBL/GenBank/DDBJ whole genome shotgun (WGS) entry which is preliminary data.</text>
</comment>
<accession>A0A4Y3TPD4</accession>
<dbReference type="Proteomes" id="UP000317617">
    <property type="component" value="Unassembled WGS sequence"/>
</dbReference>
<gene>
    <name evidence="1" type="ORF">AOR01nite_11520</name>
</gene>
<dbReference type="EMBL" id="BJMU01000004">
    <property type="protein sequence ID" value="GEB82675.1"/>
    <property type="molecule type" value="Genomic_DNA"/>
</dbReference>
<organism evidence="1 2">
    <name type="scientific">Acetobacter orleanensis</name>
    <dbReference type="NCBI Taxonomy" id="104099"/>
    <lineage>
        <taxon>Bacteria</taxon>
        <taxon>Pseudomonadati</taxon>
        <taxon>Pseudomonadota</taxon>
        <taxon>Alphaproteobacteria</taxon>
        <taxon>Acetobacterales</taxon>
        <taxon>Acetobacteraceae</taxon>
        <taxon>Acetobacter</taxon>
    </lineage>
</organism>
<reference evidence="1 2" key="1">
    <citation type="submission" date="2019-06" db="EMBL/GenBank/DDBJ databases">
        <title>Whole genome shotgun sequence of Acetobacter orleanensis NBRC 13752.</title>
        <authorList>
            <person name="Hosoyama A."/>
            <person name="Uohara A."/>
            <person name="Ohji S."/>
            <person name="Ichikawa N."/>
        </authorList>
    </citation>
    <scope>NUCLEOTIDE SEQUENCE [LARGE SCALE GENOMIC DNA]</scope>
    <source>
        <strain evidence="1 2">NBRC 13752</strain>
    </source>
</reference>
<name>A0A4Y3TPD4_9PROT</name>
<protein>
    <submittedName>
        <fullName evidence="1">Uncharacterized protein</fullName>
    </submittedName>
</protein>